<reference evidence="1 2" key="1">
    <citation type="journal article" date="2019" name="Sci. Rep.">
        <title>Colletotrichum shisoi sp. nov., an anthracnose pathogen of Perilla frutescens in Japan: molecular phylogenetic, morphological and genomic evidence.</title>
        <authorList>
            <person name="Gan P."/>
            <person name="Tsushima A."/>
            <person name="Hiroyama R."/>
            <person name="Narusaka M."/>
            <person name="Takano Y."/>
            <person name="Narusaka Y."/>
            <person name="Kawaradani M."/>
            <person name="Damm U."/>
            <person name="Shirasu K."/>
        </authorList>
    </citation>
    <scope>NUCLEOTIDE SEQUENCE [LARGE SCALE GENOMIC DNA]</scope>
    <source>
        <strain evidence="1 2">PG-2018a</strain>
    </source>
</reference>
<protein>
    <submittedName>
        <fullName evidence="1">Uncharacterized protein</fullName>
    </submittedName>
</protein>
<name>A0A5Q4CA98_9PEZI</name>
<comment type="caution">
    <text evidence="1">The sequence shown here is derived from an EMBL/GenBank/DDBJ whole genome shotgun (WGS) entry which is preliminary data.</text>
</comment>
<organism evidence="1 2">
    <name type="scientific">Colletotrichum shisoi</name>
    <dbReference type="NCBI Taxonomy" id="2078593"/>
    <lineage>
        <taxon>Eukaryota</taxon>
        <taxon>Fungi</taxon>
        <taxon>Dikarya</taxon>
        <taxon>Ascomycota</taxon>
        <taxon>Pezizomycotina</taxon>
        <taxon>Sordariomycetes</taxon>
        <taxon>Hypocreomycetidae</taxon>
        <taxon>Glomerellales</taxon>
        <taxon>Glomerellaceae</taxon>
        <taxon>Colletotrichum</taxon>
        <taxon>Colletotrichum destructivum species complex</taxon>
    </lineage>
</organism>
<proteinExistence type="predicted"/>
<dbReference type="EMBL" id="PUHP01000018">
    <property type="protein sequence ID" value="TQN74864.1"/>
    <property type="molecule type" value="Genomic_DNA"/>
</dbReference>
<sequence>MDSEESFCHCSRNSQLQTPSLLALTTPVSSPVLCLPLAKHDVCPVVSLTRSFRYVPCQERAGRASGRKGNRAHRRIRMLGSCGSLVHISGDKSHYGTDIPAFNMCRKFVEGVGMGPTFARFRHDDGDHTR</sequence>
<evidence type="ECO:0000313" key="2">
    <source>
        <dbReference type="Proteomes" id="UP000326340"/>
    </source>
</evidence>
<evidence type="ECO:0000313" key="1">
    <source>
        <dbReference type="EMBL" id="TQN74864.1"/>
    </source>
</evidence>
<dbReference type="AlphaFoldDB" id="A0A5Q4CA98"/>
<dbReference type="Proteomes" id="UP000326340">
    <property type="component" value="Unassembled WGS sequence"/>
</dbReference>
<accession>A0A5Q4CA98</accession>
<gene>
    <name evidence="1" type="ORF">CSHISOI_00545</name>
</gene>
<keyword evidence="2" id="KW-1185">Reference proteome</keyword>